<evidence type="ECO:0000256" key="2">
    <source>
        <dbReference type="SAM" id="SignalP"/>
    </source>
</evidence>
<dbReference type="EMBL" id="JACHHZ010000005">
    <property type="protein sequence ID" value="MBB6095186.1"/>
    <property type="molecule type" value="Genomic_DNA"/>
</dbReference>
<comment type="caution">
    <text evidence="3">The sequence shown here is derived from an EMBL/GenBank/DDBJ whole genome shotgun (WGS) entry which is preliminary data.</text>
</comment>
<protein>
    <recommendedName>
        <fullName evidence="5">Autotransporter</fullName>
    </recommendedName>
</protein>
<evidence type="ECO:0000256" key="1">
    <source>
        <dbReference type="SAM" id="MobiDB-lite"/>
    </source>
</evidence>
<feature type="compositionally biased region" description="Polar residues" evidence="1">
    <location>
        <begin position="754"/>
        <end position="773"/>
    </location>
</feature>
<name>A0A841HQN3_9GAMM</name>
<evidence type="ECO:0008006" key="5">
    <source>
        <dbReference type="Google" id="ProtNLM"/>
    </source>
</evidence>
<gene>
    <name evidence="3" type="ORF">HNQ60_004076</name>
</gene>
<feature type="signal peptide" evidence="2">
    <location>
        <begin position="1"/>
        <end position="22"/>
    </location>
</feature>
<feature type="chain" id="PRO_5032528121" description="Autotransporter" evidence="2">
    <location>
        <begin position="23"/>
        <end position="808"/>
    </location>
</feature>
<accession>A0A841HQN3</accession>
<keyword evidence="4" id="KW-1185">Reference proteome</keyword>
<reference evidence="3 4" key="1">
    <citation type="submission" date="2020-08" db="EMBL/GenBank/DDBJ databases">
        <title>Genomic Encyclopedia of Type Strains, Phase IV (KMG-IV): sequencing the most valuable type-strain genomes for metagenomic binning, comparative biology and taxonomic classification.</title>
        <authorList>
            <person name="Goeker M."/>
        </authorList>
    </citation>
    <scope>NUCLEOTIDE SEQUENCE [LARGE SCALE GENOMIC DNA]</scope>
    <source>
        <strain evidence="3 4">DSM 26723</strain>
    </source>
</reference>
<dbReference type="AlphaFoldDB" id="A0A841HQN3"/>
<dbReference type="RefSeq" id="WP_184334587.1">
    <property type="nucleotide sequence ID" value="NZ_JACHHZ010000005.1"/>
</dbReference>
<proteinExistence type="predicted"/>
<feature type="compositionally biased region" description="Basic residues" evidence="1">
    <location>
        <begin position="798"/>
        <end position="808"/>
    </location>
</feature>
<keyword evidence="2" id="KW-0732">Signal</keyword>
<organism evidence="3 4">
    <name type="scientific">Povalibacter uvarum</name>
    <dbReference type="NCBI Taxonomy" id="732238"/>
    <lineage>
        <taxon>Bacteria</taxon>
        <taxon>Pseudomonadati</taxon>
        <taxon>Pseudomonadota</taxon>
        <taxon>Gammaproteobacteria</taxon>
        <taxon>Steroidobacterales</taxon>
        <taxon>Steroidobacteraceae</taxon>
        <taxon>Povalibacter</taxon>
    </lineage>
</organism>
<dbReference type="Proteomes" id="UP000588068">
    <property type="component" value="Unassembled WGS sequence"/>
</dbReference>
<evidence type="ECO:0000313" key="4">
    <source>
        <dbReference type="Proteomes" id="UP000588068"/>
    </source>
</evidence>
<sequence length="808" mass="87601">MVSSLRYLLLIVLCATASVASAAEAPADEAPDVETPWPYEVKEGSTALTVYQPQLDSWDGYHLKARAAVSVKEGDKENATSTYGVIHVTARTLVDKAERIVTLDGYDITKAEFPSAQSKSAGWVKVLEDDAKNRSRTIALDRLEANLHIVQTEKSVSNTPIRNAPPKIIFSEQPALLVYIDGQPAYRSIPGTSYERVINTRPLLVKARSGNHYLHVFDGWMIASSLQGNWTADLNPPSDLKQIKDQAIASRQVDLLTGQSDPEQPAPSLLKGTIPKIVIATEPTELLVTDGAAKWVPIPGTQLLFVENTTGHVFKLLGDQKTYVLISGRWFRAPDIKGPWEYISSDLLAKDFAKIPDDNPKENVKASVARTTQAKEAAIAASIPSTAAVKKAEAKMTPPQFDGEPQLVAIYGTSLQYVVNTAMPIIMVNPNSYYAVENGVWFESRSLQGPWTVATSVPAEIYKIPPSSPLHYVTYVKVYDVVDDTVYVGYTPGYQGQCIDPVTHVVVYGTGYYYTPWIGTYWYGPPVTYGFGVALRYTPWTGWTVGFGFGWAWGAATVAVGWGWGAYPWWGPYGWGWGWGPPMYPIYPAPYWGAAVGPRGAAAWGPGGWAATTGNMYSRWGDVASVSRVSGGYNAWTGNQWASRVGMSYNSSTGVLAAGQRGAVHNVYTGNYATGGRGAATGPGGRTVVGAGGTAGNIYTGDSVSAGKAVVYNKNTGEATGVRGIKGDQGGVIDVGGNVYAGHDGNVWKHTDNGWESVNTDRPQPKPSQTQTRDLNHDRYTRNTGGQRYEYNRGASRSMHRSYGGRRR</sequence>
<feature type="region of interest" description="Disordered" evidence="1">
    <location>
        <begin position="751"/>
        <end position="808"/>
    </location>
</feature>
<evidence type="ECO:0000313" key="3">
    <source>
        <dbReference type="EMBL" id="MBB6095186.1"/>
    </source>
</evidence>